<dbReference type="SUPFAM" id="SSF55729">
    <property type="entry name" value="Acyl-CoA N-acyltransferases (Nat)"/>
    <property type="match status" value="1"/>
</dbReference>
<proteinExistence type="predicted"/>
<dbReference type="RefSeq" id="WP_274997977.1">
    <property type="nucleotide sequence ID" value="NZ_JAJQQP010000019.1"/>
</dbReference>
<evidence type="ECO:0000313" key="2">
    <source>
        <dbReference type="EMBL" id="MDR7383554.1"/>
    </source>
</evidence>
<dbReference type="EMBL" id="JAVDYE010000001">
    <property type="protein sequence ID" value="MDR7383554.1"/>
    <property type="molecule type" value="Genomic_DNA"/>
</dbReference>
<dbReference type="InterPro" id="IPR038764">
    <property type="entry name" value="GNAT_N_AcTrfase_prd"/>
</dbReference>
<evidence type="ECO:0000313" key="3">
    <source>
        <dbReference type="Proteomes" id="UP001183585"/>
    </source>
</evidence>
<protein>
    <submittedName>
        <fullName evidence="2">GNAT superfamily acetyltransferase</fullName>
    </submittedName>
</protein>
<organism evidence="2 3">
    <name type="scientific">Promicromonospora iranensis</name>
    <dbReference type="NCBI Taxonomy" id="1105144"/>
    <lineage>
        <taxon>Bacteria</taxon>
        <taxon>Bacillati</taxon>
        <taxon>Actinomycetota</taxon>
        <taxon>Actinomycetes</taxon>
        <taxon>Micrococcales</taxon>
        <taxon>Promicromonosporaceae</taxon>
        <taxon>Promicromonospora</taxon>
    </lineage>
</organism>
<comment type="caution">
    <text evidence="2">The sequence shown here is derived from an EMBL/GenBank/DDBJ whole genome shotgun (WGS) entry which is preliminary data.</text>
</comment>
<accession>A0ABU2CQD5</accession>
<feature type="region of interest" description="Disordered" evidence="1">
    <location>
        <begin position="266"/>
        <end position="291"/>
    </location>
</feature>
<dbReference type="InterPro" id="IPR016181">
    <property type="entry name" value="Acyl_CoA_acyltransferase"/>
</dbReference>
<dbReference type="Gene3D" id="3.40.630.30">
    <property type="match status" value="1"/>
</dbReference>
<dbReference type="Proteomes" id="UP001183585">
    <property type="component" value="Unassembled WGS sequence"/>
</dbReference>
<name>A0ABU2CQD5_9MICO</name>
<gene>
    <name evidence="2" type="ORF">J2S48_003069</name>
</gene>
<keyword evidence="3" id="KW-1185">Reference proteome</keyword>
<evidence type="ECO:0000256" key="1">
    <source>
        <dbReference type="SAM" id="MobiDB-lite"/>
    </source>
</evidence>
<sequence>MTAPDGDAVGDVAAADEPLADAVRAADAAARSAGIEIREVDDMAGHTAVDRLWTAVWGGSAMSAELLRALAKAHNYVAAAYAGGRMVGACAGFFHAPAERALHSHVAGVSAEAAGRGVGFALKLHQRVWALERGLDAITWTYDPLIARNAHFNLTKLHARPVEYLPNFYGAMPDAINRGDESDRVLVRWDLRDPDVAAACMGSRSARPAEEGGLRTVAVPADIEALRTTDPAAARRWRAAVRDGLLPVLSGGGAVVGFGRDGYLVRTAAPTAPPGEPTSGPTSDPTTEETA</sequence>
<dbReference type="PANTHER" id="PTHR41700:SF1">
    <property type="entry name" value="N-ACETYLTRANSFERASE DOMAIN-CONTAINING PROTEIN"/>
    <property type="match status" value="1"/>
</dbReference>
<reference evidence="2 3" key="1">
    <citation type="submission" date="2023-07" db="EMBL/GenBank/DDBJ databases">
        <title>Sequencing the genomes of 1000 actinobacteria strains.</title>
        <authorList>
            <person name="Klenk H.-P."/>
        </authorList>
    </citation>
    <scope>NUCLEOTIDE SEQUENCE [LARGE SCALE GENOMIC DNA]</scope>
    <source>
        <strain evidence="2 3">DSM 45554</strain>
    </source>
</reference>
<dbReference type="PANTHER" id="PTHR41700">
    <property type="entry name" value="GCN5-RELATED N-ACETYLTRANSFERASE"/>
    <property type="match status" value="1"/>
</dbReference>